<dbReference type="PRINTS" id="PR00173">
    <property type="entry name" value="EDTRNSPORT"/>
</dbReference>
<evidence type="ECO:0000313" key="9">
    <source>
        <dbReference type="EMBL" id="PAV17962.1"/>
    </source>
</evidence>
<keyword evidence="10" id="KW-1185">Reference proteome</keyword>
<comment type="caution">
    <text evidence="9">The sequence shown here is derived from an EMBL/GenBank/DDBJ whole genome shotgun (WGS) entry which is preliminary data.</text>
</comment>
<keyword evidence="2" id="KW-1003">Cell membrane</keyword>
<comment type="subcellular location">
    <subcellularLocation>
        <location evidence="1">Cell membrane</location>
        <topology evidence="1">Multi-pass membrane protein</topology>
    </subcellularLocation>
</comment>
<dbReference type="Proteomes" id="UP000217199">
    <property type="component" value="Unassembled WGS sequence"/>
</dbReference>
<dbReference type="PANTHER" id="PTHR34187:SF2">
    <property type="entry name" value="DUF202 DOMAIN-CONTAINING PROTEIN"/>
    <property type="match status" value="1"/>
</dbReference>
<feature type="transmembrane region" description="Helical" evidence="7">
    <location>
        <begin position="165"/>
        <end position="185"/>
    </location>
</feature>
<evidence type="ECO:0000313" key="10">
    <source>
        <dbReference type="Proteomes" id="UP000217199"/>
    </source>
</evidence>
<proteinExistence type="predicted"/>
<evidence type="ECO:0000256" key="5">
    <source>
        <dbReference type="ARBA" id="ARBA00023136"/>
    </source>
</evidence>
<protein>
    <recommendedName>
        <fullName evidence="8">DUF202 domain-containing protein</fullName>
    </recommendedName>
</protein>
<reference evidence="9 10" key="1">
    <citation type="journal article" date="2017" name="Mol. Ecol.">
        <title>Comparative and population genomic landscape of Phellinus noxius: A hypervariable fungus causing root rot in trees.</title>
        <authorList>
            <person name="Chung C.L."/>
            <person name="Lee T.J."/>
            <person name="Akiba M."/>
            <person name="Lee H.H."/>
            <person name="Kuo T.H."/>
            <person name="Liu D."/>
            <person name="Ke H.M."/>
            <person name="Yokoi T."/>
            <person name="Roa M.B."/>
            <person name="Lu M.J."/>
            <person name="Chang Y.Y."/>
            <person name="Ann P.J."/>
            <person name="Tsai J.N."/>
            <person name="Chen C.Y."/>
            <person name="Tzean S.S."/>
            <person name="Ota Y."/>
            <person name="Hattori T."/>
            <person name="Sahashi N."/>
            <person name="Liou R.F."/>
            <person name="Kikuchi T."/>
            <person name="Tsai I.J."/>
        </authorList>
    </citation>
    <scope>NUCLEOTIDE SEQUENCE [LARGE SCALE GENOMIC DNA]</scope>
    <source>
        <strain evidence="9 10">FFPRI411160</strain>
    </source>
</reference>
<accession>A0A286UEB3</accession>
<keyword evidence="4 7" id="KW-1133">Transmembrane helix</keyword>
<feature type="region of interest" description="Disordered" evidence="6">
    <location>
        <begin position="69"/>
        <end position="90"/>
    </location>
</feature>
<dbReference type="EMBL" id="NBII01000006">
    <property type="protein sequence ID" value="PAV17962.1"/>
    <property type="molecule type" value="Genomic_DNA"/>
</dbReference>
<evidence type="ECO:0000256" key="3">
    <source>
        <dbReference type="ARBA" id="ARBA00022692"/>
    </source>
</evidence>
<keyword evidence="5 7" id="KW-0472">Membrane</keyword>
<dbReference type="PANTHER" id="PTHR34187">
    <property type="entry name" value="FGR18P"/>
    <property type="match status" value="1"/>
</dbReference>
<feature type="region of interest" description="Disordered" evidence="6">
    <location>
        <begin position="1"/>
        <end position="52"/>
    </location>
</feature>
<evidence type="ECO:0000256" key="4">
    <source>
        <dbReference type="ARBA" id="ARBA00022989"/>
    </source>
</evidence>
<feature type="transmembrane region" description="Helical" evidence="7">
    <location>
        <begin position="130"/>
        <end position="153"/>
    </location>
</feature>
<keyword evidence="3 7" id="KW-0812">Transmembrane</keyword>
<dbReference type="InParanoid" id="A0A286UEB3"/>
<dbReference type="InterPro" id="IPR003807">
    <property type="entry name" value="DUF202"/>
</dbReference>
<dbReference type="OrthoDB" id="199599at2759"/>
<evidence type="ECO:0000259" key="8">
    <source>
        <dbReference type="Pfam" id="PF02656"/>
    </source>
</evidence>
<feature type="compositionally biased region" description="Polar residues" evidence="6">
    <location>
        <begin position="1"/>
        <end position="21"/>
    </location>
</feature>
<feature type="compositionally biased region" description="Basic and acidic residues" evidence="6">
    <location>
        <begin position="31"/>
        <end position="43"/>
    </location>
</feature>
<sequence>MNTSQTKALEQVHSSGSSTINGCIEEFSSAPDKKNKNTCDKPATKVSSHSSISHSAVFSVSESPRNIARNLFDSPGQATQKPLEDPTPPDRQQFSLLSSCLRRLELINPCLVLENNGSVARDHLAAERTFLAYVRTSLVCATMGVTLVQLLSLSSQNVPSRLQSMGQYIGAISELFSIIILIVAVSRYFVMQHSLIEGKYRPAKTIVWALSFGMGAFTLIIFGLLLGVAITS</sequence>
<gene>
    <name evidence="9" type="ORF">PNOK_0644800</name>
</gene>
<feature type="transmembrane region" description="Helical" evidence="7">
    <location>
        <begin position="206"/>
        <end position="230"/>
    </location>
</feature>
<evidence type="ECO:0000256" key="2">
    <source>
        <dbReference type="ARBA" id="ARBA00022475"/>
    </source>
</evidence>
<dbReference type="GO" id="GO:0005886">
    <property type="term" value="C:plasma membrane"/>
    <property type="evidence" value="ECO:0007669"/>
    <property type="project" value="UniProtKB-SubCell"/>
</dbReference>
<evidence type="ECO:0000256" key="7">
    <source>
        <dbReference type="SAM" id="Phobius"/>
    </source>
</evidence>
<organism evidence="9 10">
    <name type="scientific">Pyrrhoderma noxium</name>
    <dbReference type="NCBI Taxonomy" id="2282107"/>
    <lineage>
        <taxon>Eukaryota</taxon>
        <taxon>Fungi</taxon>
        <taxon>Dikarya</taxon>
        <taxon>Basidiomycota</taxon>
        <taxon>Agaricomycotina</taxon>
        <taxon>Agaricomycetes</taxon>
        <taxon>Hymenochaetales</taxon>
        <taxon>Hymenochaetaceae</taxon>
        <taxon>Pyrrhoderma</taxon>
    </lineage>
</organism>
<name>A0A286UEB3_9AGAM</name>
<dbReference type="Pfam" id="PF02656">
    <property type="entry name" value="DUF202"/>
    <property type="match status" value="1"/>
</dbReference>
<feature type="domain" description="DUF202" evidence="8">
    <location>
        <begin position="121"/>
        <end position="193"/>
    </location>
</feature>
<dbReference type="AlphaFoldDB" id="A0A286UEB3"/>
<evidence type="ECO:0000256" key="1">
    <source>
        <dbReference type="ARBA" id="ARBA00004651"/>
    </source>
</evidence>
<evidence type="ECO:0000256" key="6">
    <source>
        <dbReference type="SAM" id="MobiDB-lite"/>
    </source>
</evidence>
<dbReference type="InterPro" id="IPR052053">
    <property type="entry name" value="IM_YidH-like"/>
</dbReference>